<name>A0A1J5ISB9_9BACT</name>
<keyword evidence="1" id="KW-0812">Transmembrane</keyword>
<keyword evidence="1" id="KW-1133">Transmembrane helix</keyword>
<feature type="transmembrane region" description="Helical" evidence="1">
    <location>
        <begin position="94"/>
        <end position="113"/>
    </location>
</feature>
<dbReference type="Proteomes" id="UP000183245">
    <property type="component" value="Unassembled WGS sequence"/>
</dbReference>
<organism evidence="2 3">
    <name type="scientific">Candidatus Wirthbacteria bacterium CG2_30_54_11</name>
    <dbReference type="NCBI Taxonomy" id="1817892"/>
    <lineage>
        <taxon>Bacteria</taxon>
        <taxon>Candidatus Wirthbacteria</taxon>
    </lineage>
</organism>
<dbReference type="InterPro" id="IPR043993">
    <property type="entry name" value="T4SS_pilin"/>
</dbReference>
<dbReference type="Pfam" id="PF18895">
    <property type="entry name" value="T4SS_pilin"/>
    <property type="match status" value="1"/>
</dbReference>
<keyword evidence="1" id="KW-0472">Membrane</keyword>
<dbReference type="AlphaFoldDB" id="A0A1J5ISB9"/>
<sequence length="122" mass="12771">MVKNLRRLSFAASSIVYATLIPGAFAAWQVESVFGITVSGGNAPLSSLINQILGILYSISGGCALVMIVFGAYRYMSASGDAKAVQEAKDTITSAFYGLVLILLAYLLAQVIGGDALTNLNM</sequence>
<evidence type="ECO:0000313" key="3">
    <source>
        <dbReference type="Proteomes" id="UP000183245"/>
    </source>
</evidence>
<accession>A0A1J5ISB9</accession>
<gene>
    <name evidence="2" type="ORF">AUK40_03575</name>
</gene>
<dbReference type="EMBL" id="MNZT01000060">
    <property type="protein sequence ID" value="OIP97298.1"/>
    <property type="molecule type" value="Genomic_DNA"/>
</dbReference>
<reference evidence="2 3" key="1">
    <citation type="journal article" date="2016" name="Environ. Microbiol.">
        <title>Genomic resolution of a cold subsurface aquifer community provides metabolic insights for novel microbes adapted to high CO concentrations.</title>
        <authorList>
            <person name="Probst A.J."/>
            <person name="Castelle C.J."/>
            <person name="Singh A."/>
            <person name="Brown C.T."/>
            <person name="Anantharaman K."/>
            <person name="Sharon I."/>
            <person name="Hug L.A."/>
            <person name="Burstein D."/>
            <person name="Emerson J.B."/>
            <person name="Thomas B.C."/>
            <person name="Banfield J.F."/>
        </authorList>
    </citation>
    <scope>NUCLEOTIDE SEQUENCE [LARGE SCALE GENOMIC DNA]</scope>
    <source>
        <strain evidence="2">CG2_30_54_11</strain>
    </source>
</reference>
<feature type="transmembrane region" description="Helical" evidence="1">
    <location>
        <begin position="50"/>
        <end position="73"/>
    </location>
</feature>
<proteinExistence type="predicted"/>
<protein>
    <submittedName>
        <fullName evidence="2">Uncharacterized protein</fullName>
    </submittedName>
</protein>
<comment type="caution">
    <text evidence="2">The sequence shown here is derived from an EMBL/GenBank/DDBJ whole genome shotgun (WGS) entry which is preliminary data.</text>
</comment>
<evidence type="ECO:0000256" key="1">
    <source>
        <dbReference type="SAM" id="Phobius"/>
    </source>
</evidence>
<evidence type="ECO:0000313" key="2">
    <source>
        <dbReference type="EMBL" id="OIP97298.1"/>
    </source>
</evidence>